<evidence type="ECO:0000313" key="2">
    <source>
        <dbReference type="Proteomes" id="UP000297693"/>
    </source>
</evidence>
<dbReference type="GO" id="GO:0043165">
    <property type="term" value="P:Gram-negative-bacterium-type cell outer membrane assembly"/>
    <property type="evidence" value="ECO:0007669"/>
    <property type="project" value="InterPro"/>
</dbReference>
<gene>
    <name evidence="1" type="ORF">EHQ58_11845</name>
</gene>
<evidence type="ECO:0000313" key="1">
    <source>
        <dbReference type="EMBL" id="TGL58077.1"/>
    </source>
</evidence>
<keyword evidence="2" id="KW-1185">Reference proteome</keyword>
<accession>A0A4R9JXY7</accession>
<proteinExistence type="predicted"/>
<sequence length="185" mass="21514">MYSRVLYLVILLLFIARCSLFNREPGRPPKIDGVPISDEKRILYIQNVRNNTYAAGLHTRLTQMVIEEIDRRGRFITTRDKSKATYRLYGEIVHYQKVGDLMDLADQQLTSELFVVTRLELVQSDSGLKLPLERNEIPGRVYFSPQLGYRESEVEAQNRLLRVMALRIAEEAERSWYYAVAGKID</sequence>
<dbReference type="OrthoDB" id="336990at2"/>
<dbReference type="EMBL" id="RQGD01000034">
    <property type="protein sequence ID" value="TGL58077.1"/>
    <property type="molecule type" value="Genomic_DNA"/>
</dbReference>
<dbReference type="AlphaFoldDB" id="A0A4R9JXY7"/>
<dbReference type="Proteomes" id="UP000297693">
    <property type="component" value="Unassembled WGS sequence"/>
</dbReference>
<organism evidence="1 2">
    <name type="scientific">Leptospira ognonensis</name>
    <dbReference type="NCBI Taxonomy" id="2484945"/>
    <lineage>
        <taxon>Bacteria</taxon>
        <taxon>Pseudomonadati</taxon>
        <taxon>Spirochaetota</taxon>
        <taxon>Spirochaetia</taxon>
        <taxon>Leptospirales</taxon>
        <taxon>Leptospiraceae</taxon>
        <taxon>Leptospira</taxon>
    </lineage>
</organism>
<dbReference type="RefSeq" id="WP_135624299.1">
    <property type="nucleotide sequence ID" value="NZ_RQGD01000034.1"/>
</dbReference>
<evidence type="ECO:0008006" key="3">
    <source>
        <dbReference type="Google" id="ProtNLM"/>
    </source>
</evidence>
<name>A0A4R9JXY7_9LEPT</name>
<dbReference type="InterPro" id="IPR007485">
    <property type="entry name" value="LPS_assembly_LptE"/>
</dbReference>
<dbReference type="Pfam" id="PF04390">
    <property type="entry name" value="LptE"/>
    <property type="match status" value="1"/>
</dbReference>
<comment type="caution">
    <text evidence="1">The sequence shown here is derived from an EMBL/GenBank/DDBJ whole genome shotgun (WGS) entry which is preliminary data.</text>
</comment>
<reference evidence="1" key="1">
    <citation type="journal article" date="2019" name="PLoS Negl. Trop. Dis.">
        <title>Revisiting the worldwide diversity of Leptospira species in the environment.</title>
        <authorList>
            <person name="Vincent A.T."/>
            <person name="Schiettekatte O."/>
            <person name="Bourhy P."/>
            <person name="Veyrier F.J."/>
            <person name="Picardeau M."/>
        </authorList>
    </citation>
    <scope>NUCLEOTIDE SEQUENCE [LARGE SCALE GENOMIC DNA]</scope>
    <source>
        <strain evidence="1">201702476</strain>
    </source>
</reference>
<protein>
    <recommendedName>
        <fullName evidence="3">Lipoprotein</fullName>
    </recommendedName>
</protein>
<dbReference type="GO" id="GO:0019867">
    <property type="term" value="C:outer membrane"/>
    <property type="evidence" value="ECO:0007669"/>
    <property type="project" value="InterPro"/>
</dbReference>